<keyword evidence="1" id="KW-0472">Membrane</keyword>
<protein>
    <submittedName>
        <fullName evidence="2">Uncharacterized protein</fullName>
    </submittedName>
</protein>
<evidence type="ECO:0000313" key="2">
    <source>
        <dbReference type="EMBL" id="ACB63978.1"/>
    </source>
</evidence>
<proteinExistence type="predicted"/>
<dbReference type="Proteomes" id="UP000001680">
    <property type="component" value="Chromosome 1"/>
</dbReference>
<gene>
    <name evidence="2" type="ordered locus">BamMC406_1491</name>
</gene>
<sequence length="33" mass="3793">MRKRLGLTLLIAFGPLIWLVLVILVELLQAQFN</sequence>
<feature type="transmembrane region" description="Helical" evidence="1">
    <location>
        <begin position="7"/>
        <end position="28"/>
    </location>
</feature>
<dbReference type="AlphaFoldDB" id="B1YPK1"/>
<evidence type="ECO:0000256" key="1">
    <source>
        <dbReference type="SAM" id="Phobius"/>
    </source>
</evidence>
<name>B1YPK1_BURA4</name>
<evidence type="ECO:0000313" key="3">
    <source>
        <dbReference type="Proteomes" id="UP000001680"/>
    </source>
</evidence>
<keyword evidence="1" id="KW-0812">Transmembrane</keyword>
<dbReference type="KEGG" id="bac:BamMC406_1491"/>
<keyword evidence="1" id="KW-1133">Transmembrane helix</keyword>
<dbReference type="HOGENOM" id="CLU_3380922_0_0_4"/>
<dbReference type="EMBL" id="CP001025">
    <property type="protein sequence ID" value="ACB63978.1"/>
    <property type="molecule type" value="Genomic_DNA"/>
</dbReference>
<reference evidence="3" key="1">
    <citation type="submission" date="2008-04" db="EMBL/GenBank/DDBJ databases">
        <title>Complete sequence of chromosome 1 of Burkholderia ambifaria MC40-6.</title>
        <authorList>
            <person name="Copeland A."/>
            <person name="Lucas S."/>
            <person name="Lapidus A."/>
            <person name="Glavina del Rio T."/>
            <person name="Dalin E."/>
            <person name="Tice H."/>
            <person name="Pitluck S."/>
            <person name="Chain P."/>
            <person name="Malfatti S."/>
            <person name="Shin M."/>
            <person name="Vergez L."/>
            <person name="Lang D."/>
            <person name="Schmutz J."/>
            <person name="Larimer F."/>
            <person name="Land M."/>
            <person name="Hauser L."/>
            <person name="Kyrpides N."/>
            <person name="Lykidis A."/>
            <person name="Ramette A."/>
            <person name="Konstantinidis K."/>
            <person name="Tiedje J."/>
            <person name="Richardson P."/>
        </authorList>
    </citation>
    <scope>NUCLEOTIDE SEQUENCE [LARGE SCALE GENOMIC DNA]</scope>
    <source>
        <strain evidence="3">MC40-6</strain>
    </source>
</reference>
<organism evidence="2 3">
    <name type="scientific">Burkholderia ambifaria (strain MC40-6)</name>
    <dbReference type="NCBI Taxonomy" id="398577"/>
    <lineage>
        <taxon>Bacteria</taxon>
        <taxon>Pseudomonadati</taxon>
        <taxon>Pseudomonadota</taxon>
        <taxon>Betaproteobacteria</taxon>
        <taxon>Burkholderiales</taxon>
        <taxon>Burkholderiaceae</taxon>
        <taxon>Burkholderia</taxon>
        <taxon>Burkholderia cepacia complex</taxon>
    </lineage>
</organism>
<accession>B1YPK1</accession>